<proteinExistence type="inferred from homology"/>
<dbReference type="InterPro" id="IPR052028">
    <property type="entry name" value="HipA_Ser/Thr_kinase"/>
</dbReference>
<dbReference type="InterPro" id="IPR012893">
    <property type="entry name" value="HipA-like_C"/>
</dbReference>
<evidence type="ECO:0000256" key="3">
    <source>
        <dbReference type="ARBA" id="ARBA00022777"/>
    </source>
</evidence>
<feature type="domain" description="HipA N-terminal subdomain 1" evidence="5">
    <location>
        <begin position="8"/>
        <end position="107"/>
    </location>
</feature>
<dbReference type="Proteomes" id="UP000245712">
    <property type="component" value="Unassembled WGS sequence"/>
</dbReference>
<evidence type="ECO:0000313" key="7">
    <source>
        <dbReference type="Proteomes" id="UP000245712"/>
    </source>
</evidence>
<sequence>MPNRALVAWANGERMGVVADNDDIWSFTYDPQWLASRSAFALSPAFPLRQEPFIDGSSNRPVQWFFDNLLPEEGMRQALAREAKIDASDAWGLLGYYGRESAGALTLLAPDEKEPPGALRPLSFADLEARILAMPQRPLTADAPKRMSAAGAQPKLLVTMRGEPPECELFEPEGSEPSMQLLKPDSRAAGYPHSAINEFFCMRLARAVALPVPATHFARVPTPCYIVDRFDRDTTAQPARRLHVIDAAQLLNVSKDYKYDGANAQRLREAIDRTSTRANTRLEIFRWAVFNVLVGNGDAHLKNLSFFVTPLGYRLAPFYDIVSTAVYHTKTYQPERADQWPNCELTMQVGDARHFADVSRQNMLKLADELGLPGRGAERLLDGMLDVFRARVDETFNAVVNMATPDAGEMRLLNSVRAMPIAEMSRALTR</sequence>
<reference evidence="6 7" key="1">
    <citation type="submission" date="2018-05" db="EMBL/GenBank/DDBJ databases">
        <title>Genomic Encyclopedia of Type Strains, Phase IV (KMG-V): Genome sequencing to study the core and pangenomes of soil and plant-associated prokaryotes.</title>
        <authorList>
            <person name="Whitman W."/>
        </authorList>
    </citation>
    <scope>NUCLEOTIDE SEQUENCE [LARGE SCALE GENOMIC DNA]</scope>
    <source>
        <strain evidence="6 7">SCZa-39</strain>
    </source>
</reference>
<comment type="caution">
    <text evidence="6">The sequence shown here is derived from an EMBL/GenBank/DDBJ whole genome shotgun (WGS) entry which is preliminary data.</text>
</comment>
<dbReference type="PANTHER" id="PTHR37419:SF1">
    <property type="entry name" value="SERINE_THREONINE-PROTEIN KINASE TOXIN HIPA"/>
    <property type="match status" value="1"/>
</dbReference>
<dbReference type="Pfam" id="PF07804">
    <property type="entry name" value="HipA_C"/>
    <property type="match status" value="1"/>
</dbReference>
<evidence type="ECO:0000256" key="2">
    <source>
        <dbReference type="ARBA" id="ARBA00022679"/>
    </source>
</evidence>
<dbReference type="EMBL" id="QEOB01000012">
    <property type="protein sequence ID" value="PVX80100.1"/>
    <property type="molecule type" value="Genomic_DNA"/>
</dbReference>
<keyword evidence="7" id="KW-1185">Reference proteome</keyword>
<dbReference type="Pfam" id="PF13657">
    <property type="entry name" value="Couple_hipA"/>
    <property type="match status" value="1"/>
</dbReference>
<comment type="similarity">
    <text evidence="1">Belongs to the HipA Ser/Thr kinase family.</text>
</comment>
<dbReference type="Gene3D" id="1.10.1070.20">
    <property type="match status" value="1"/>
</dbReference>
<evidence type="ECO:0000313" key="6">
    <source>
        <dbReference type="EMBL" id="PVX80100.1"/>
    </source>
</evidence>
<evidence type="ECO:0000259" key="5">
    <source>
        <dbReference type="Pfam" id="PF13657"/>
    </source>
</evidence>
<dbReference type="PANTHER" id="PTHR37419">
    <property type="entry name" value="SERINE/THREONINE-PROTEIN KINASE TOXIN HIPA"/>
    <property type="match status" value="1"/>
</dbReference>
<dbReference type="NCBIfam" id="TIGR03071">
    <property type="entry name" value="couple_hipA"/>
    <property type="match status" value="1"/>
</dbReference>
<feature type="domain" description="HipA-like C-terminal" evidence="4">
    <location>
        <begin position="147"/>
        <end position="386"/>
    </location>
</feature>
<name>A0ABX5KI33_9BURK</name>
<keyword evidence="2" id="KW-0808">Transferase</keyword>
<keyword evidence="3" id="KW-0418">Kinase</keyword>
<organism evidence="6 7">
    <name type="scientific">Paraburkholderia unamae</name>
    <dbReference type="NCBI Taxonomy" id="219649"/>
    <lineage>
        <taxon>Bacteria</taxon>
        <taxon>Pseudomonadati</taxon>
        <taxon>Pseudomonadota</taxon>
        <taxon>Betaproteobacteria</taxon>
        <taxon>Burkholderiales</taxon>
        <taxon>Burkholderiaceae</taxon>
        <taxon>Paraburkholderia</taxon>
    </lineage>
</organism>
<protein>
    <submittedName>
        <fullName evidence="6">HipA-like protein</fullName>
    </submittedName>
</protein>
<evidence type="ECO:0000259" key="4">
    <source>
        <dbReference type="Pfam" id="PF07804"/>
    </source>
</evidence>
<evidence type="ECO:0000256" key="1">
    <source>
        <dbReference type="ARBA" id="ARBA00010164"/>
    </source>
</evidence>
<gene>
    <name evidence="6" type="ORF">C7402_112287</name>
</gene>
<dbReference type="InterPro" id="IPR017508">
    <property type="entry name" value="HipA_N1"/>
</dbReference>
<dbReference type="RefSeq" id="WP_116612630.1">
    <property type="nucleotide sequence ID" value="NZ_CAJZAT010000193.1"/>
</dbReference>
<accession>A0ABX5KI33</accession>